<dbReference type="SUPFAM" id="SSF53720">
    <property type="entry name" value="ALDH-like"/>
    <property type="match status" value="1"/>
</dbReference>
<dbReference type="VEuPathDB" id="FungiDB:Z517_00355"/>
<comment type="catalytic activity">
    <reaction evidence="5">
        <text>succinate semialdehyde + NAD(+) + H2O = succinate + NADH + 2 H(+)</text>
        <dbReference type="Rhea" id="RHEA:13217"/>
        <dbReference type="ChEBI" id="CHEBI:15377"/>
        <dbReference type="ChEBI" id="CHEBI:15378"/>
        <dbReference type="ChEBI" id="CHEBI:30031"/>
        <dbReference type="ChEBI" id="CHEBI:57540"/>
        <dbReference type="ChEBI" id="CHEBI:57706"/>
        <dbReference type="ChEBI" id="CHEBI:57945"/>
        <dbReference type="EC" id="1.2.1.16"/>
    </reaction>
</comment>
<keyword evidence="3 8" id="KW-0560">Oxidoreductase</keyword>
<dbReference type="STRING" id="1442368.A0A0D2FED2"/>
<dbReference type="Proteomes" id="UP000053029">
    <property type="component" value="Unassembled WGS sequence"/>
</dbReference>
<evidence type="ECO:0000256" key="7">
    <source>
        <dbReference type="PROSITE-ProRule" id="PRU10007"/>
    </source>
</evidence>
<dbReference type="EC" id="1.2.1.16" evidence="6"/>
<proteinExistence type="inferred from homology"/>
<evidence type="ECO:0000256" key="8">
    <source>
        <dbReference type="RuleBase" id="RU003345"/>
    </source>
</evidence>
<name>A0A0D2FED2_9EURO</name>
<sequence>MAPKTLNDLKRKDLFQTKGYINDSWVDAVSGKTFDVYDPATLDKLATLPEMGAADTDKAITAAHEAFQSFKKTSARQRARWLRKWSDLCLDNLDDLALILTLENGKTLAEAKGEVTYAASFLEWFAGEAERVHGEVVPPANLNQRILTFKQPIGVAACLAPWNFPIAMITRKVGAALAAGCTTVWKPAGETPLSALAQAVLAHEAGFPKGSINVITTLNLVSEVGDALCKSSLVRKLSFTGSTRVGKLLARQCSDSLKKLSLELGGNSPFIVFDDAKLETAVEACILAKFRNSGQTCVTANRIFVQKGIYEKFADALTVRIKSLKVGPGTEDGVFVGPLTHERAVEKAMNHINDAKKHGGQVILGGEPLKDFKGYFLQPTIIKGMNREMITTREETFAPVVGLYEFDTEEDVLKMANDCNVGLGSFICTENIPRAFRVTEALEVGMVGVNLGMLSACESPFGGVKESGYGREGGRQGIEEYLSVKSMLINVAN</sequence>
<evidence type="ECO:0000256" key="3">
    <source>
        <dbReference type="ARBA" id="ARBA00023002"/>
    </source>
</evidence>
<dbReference type="GeneID" id="25299845"/>
<evidence type="ECO:0000313" key="10">
    <source>
        <dbReference type="EMBL" id="KIW84967.1"/>
    </source>
</evidence>
<evidence type="ECO:0000256" key="1">
    <source>
        <dbReference type="ARBA" id="ARBA00005176"/>
    </source>
</evidence>
<dbReference type="InterPro" id="IPR016161">
    <property type="entry name" value="Ald_DH/histidinol_DH"/>
</dbReference>
<dbReference type="HOGENOM" id="CLU_005391_5_3_1"/>
<evidence type="ECO:0000256" key="4">
    <source>
        <dbReference type="ARBA" id="ARBA00050387"/>
    </source>
</evidence>
<accession>A0A0D2FED2</accession>
<dbReference type="RefSeq" id="XP_013288775.1">
    <property type="nucleotide sequence ID" value="XM_013433321.1"/>
</dbReference>
<keyword evidence="11" id="KW-1185">Reference proteome</keyword>
<dbReference type="GO" id="GO:0005737">
    <property type="term" value="C:cytoplasm"/>
    <property type="evidence" value="ECO:0007669"/>
    <property type="project" value="TreeGrafter"/>
</dbReference>
<dbReference type="PROSITE" id="PS00687">
    <property type="entry name" value="ALDEHYDE_DEHYDR_GLU"/>
    <property type="match status" value="1"/>
</dbReference>
<dbReference type="FunFam" id="3.40.309.10:FF:000004">
    <property type="entry name" value="Succinate-semialdehyde dehydrogenase I"/>
    <property type="match status" value="1"/>
</dbReference>
<dbReference type="InterPro" id="IPR015590">
    <property type="entry name" value="Aldehyde_DH_dom"/>
</dbReference>
<dbReference type="InterPro" id="IPR029510">
    <property type="entry name" value="Ald_DH_CS_GLU"/>
</dbReference>
<dbReference type="Gene3D" id="3.40.605.10">
    <property type="entry name" value="Aldehyde Dehydrogenase, Chain A, domain 1"/>
    <property type="match status" value="1"/>
</dbReference>
<evidence type="ECO:0000256" key="5">
    <source>
        <dbReference type="ARBA" id="ARBA00052698"/>
    </source>
</evidence>
<dbReference type="GO" id="GO:0004777">
    <property type="term" value="F:succinate-semialdehyde dehydrogenase (NAD+) activity"/>
    <property type="evidence" value="ECO:0007669"/>
    <property type="project" value="TreeGrafter"/>
</dbReference>
<organism evidence="10 11">
    <name type="scientific">Fonsecaea pedrosoi CBS 271.37</name>
    <dbReference type="NCBI Taxonomy" id="1442368"/>
    <lineage>
        <taxon>Eukaryota</taxon>
        <taxon>Fungi</taxon>
        <taxon>Dikarya</taxon>
        <taxon>Ascomycota</taxon>
        <taxon>Pezizomycotina</taxon>
        <taxon>Eurotiomycetes</taxon>
        <taxon>Chaetothyriomycetidae</taxon>
        <taxon>Chaetothyriales</taxon>
        <taxon>Herpotrichiellaceae</taxon>
        <taxon>Fonsecaea</taxon>
    </lineage>
</organism>
<evidence type="ECO:0000256" key="6">
    <source>
        <dbReference type="ARBA" id="ARBA00067047"/>
    </source>
</evidence>
<dbReference type="PANTHER" id="PTHR43353:SF5">
    <property type="entry name" value="SUCCINATE-SEMIALDEHYDE DEHYDROGENASE, MITOCHONDRIAL"/>
    <property type="match status" value="1"/>
</dbReference>
<gene>
    <name evidence="10" type="ORF">Z517_00355</name>
</gene>
<comment type="similarity">
    <text evidence="2 8">Belongs to the aldehyde dehydrogenase family.</text>
</comment>
<evidence type="ECO:0000256" key="2">
    <source>
        <dbReference type="ARBA" id="ARBA00009986"/>
    </source>
</evidence>
<comment type="pathway">
    <text evidence="1">Amino-acid degradation; 4-aminobutanoate degradation.</text>
</comment>
<dbReference type="Gene3D" id="3.40.309.10">
    <property type="entry name" value="Aldehyde Dehydrogenase, Chain A, domain 2"/>
    <property type="match status" value="1"/>
</dbReference>
<dbReference type="PANTHER" id="PTHR43353">
    <property type="entry name" value="SUCCINATE-SEMIALDEHYDE DEHYDROGENASE, MITOCHONDRIAL"/>
    <property type="match status" value="1"/>
</dbReference>
<comment type="catalytic activity">
    <reaction evidence="4">
        <text>succinate semialdehyde + NADP(+) + H2O = succinate + NADPH + 2 H(+)</text>
        <dbReference type="Rhea" id="RHEA:13213"/>
        <dbReference type="ChEBI" id="CHEBI:15377"/>
        <dbReference type="ChEBI" id="CHEBI:15378"/>
        <dbReference type="ChEBI" id="CHEBI:30031"/>
        <dbReference type="ChEBI" id="CHEBI:57706"/>
        <dbReference type="ChEBI" id="CHEBI:57783"/>
        <dbReference type="ChEBI" id="CHEBI:58349"/>
        <dbReference type="EC" id="1.2.1.16"/>
    </reaction>
</comment>
<protein>
    <recommendedName>
        <fullName evidence="6">succinate-semialdehyde dehydrogenase [NAD(P)(+)]</fullName>
        <ecNumber evidence="6">1.2.1.16</ecNumber>
    </recommendedName>
</protein>
<dbReference type="InterPro" id="IPR016162">
    <property type="entry name" value="Ald_DH_N"/>
</dbReference>
<dbReference type="GO" id="GO:0009450">
    <property type="term" value="P:gamma-aminobutyric acid catabolic process"/>
    <property type="evidence" value="ECO:0007669"/>
    <property type="project" value="TreeGrafter"/>
</dbReference>
<dbReference type="CDD" id="cd07103">
    <property type="entry name" value="ALDH_F5_SSADH_GabD"/>
    <property type="match status" value="1"/>
</dbReference>
<evidence type="ECO:0000313" key="11">
    <source>
        <dbReference type="Proteomes" id="UP000053029"/>
    </source>
</evidence>
<dbReference type="EMBL" id="KN846969">
    <property type="protein sequence ID" value="KIW84967.1"/>
    <property type="molecule type" value="Genomic_DNA"/>
</dbReference>
<dbReference type="FunFam" id="3.40.605.10:FF:000005">
    <property type="entry name" value="Succinate-semialdehyde dehydrogenase I"/>
    <property type="match status" value="1"/>
</dbReference>
<evidence type="ECO:0000259" key="9">
    <source>
        <dbReference type="Pfam" id="PF00171"/>
    </source>
</evidence>
<feature type="domain" description="Aldehyde dehydrogenase" evidence="9">
    <location>
        <begin position="25"/>
        <end position="486"/>
    </location>
</feature>
<dbReference type="InterPro" id="IPR050740">
    <property type="entry name" value="Aldehyde_DH_Superfamily"/>
</dbReference>
<feature type="active site" evidence="7">
    <location>
        <position position="263"/>
    </location>
</feature>
<dbReference type="Pfam" id="PF00171">
    <property type="entry name" value="Aldedh"/>
    <property type="match status" value="1"/>
</dbReference>
<dbReference type="OrthoDB" id="310895at2759"/>
<dbReference type="InterPro" id="IPR016163">
    <property type="entry name" value="Ald_DH_C"/>
</dbReference>
<reference evidence="10 11" key="1">
    <citation type="submission" date="2015-01" db="EMBL/GenBank/DDBJ databases">
        <title>The Genome Sequence of Fonsecaea pedrosoi CBS 271.37.</title>
        <authorList>
            <consortium name="The Broad Institute Genomics Platform"/>
            <person name="Cuomo C."/>
            <person name="de Hoog S."/>
            <person name="Gorbushina A."/>
            <person name="Stielow B."/>
            <person name="Teixiera M."/>
            <person name="Abouelleil A."/>
            <person name="Chapman S.B."/>
            <person name="Priest M."/>
            <person name="Young S.K."/>
            <person name="Wortman J."/>
            <person name="Nusbaum C."/>
            <person name="Birren B."/>
        </authorList>
    </citation>
    <scope>NUCLEOTIDE SEQUENCE [LARGE SCALE GENOMIC DNA]</scope>
    <source>
        <strain evidence="10 11">CBS 271.37</strain>
    </source>
</reference>
<dbReference type="AlphaFoldDB" id="A0A0D2FED2"/>